<dbReference type="PANTHER" id="PTHR11254">
    <property type="entry name" value="HECT DOMAIN UBIQUITIN-PROTEIN LIGASE"/>
    <property type="match status" value="1"/>
</dbReference>
<dbReference type="SMART" id="SM00119">
    <property type="entry name" value="HECTc"/>
    <property type="match status" value="1"/>
</dbReference>
<reference evidence="9 10" key="1">
    <citation type="submission" date="2019-03" db="EMBL/GenBank/DDBJ databases">
        <title>Single cell metagenomics reveals metabolic interactions within the superorganism composed of flagellate Streblomastix strix and complex community of Bacteroidetes bacteria on its surface.</title>
        <authorList>
            <person name="Treitli S.C."/>
            <person name="Kolisko M."/>
            <person name="Husnik F."/>
            <person name="Keeling P."/>
            <person name="Hampl V."/>
        </authorList>
    </citation>
    <scope>NUCLEOTIDE SEQUENCE [LARGE SCALE GENOMIC DNA]</scope>
    <source>
        <strain evidence="9">ST1C</strain>
    </source>
</reference>
<feature type="active site" description="Glycyl thioester intermediate" evidence="6">
    <location>
        <position position="799"/>
    </location>
</feature>
<accession>A0A5J4WMU2</accession>
<dbReference type="Pfam" id="PF00632">
    <property type="entry name" value="HECT"/>
    <property type="match status" value="1"/>
</dbReference>
<dbReference type="Gene3D" id="3.30.2160.10">
    <property type="entry name" value="Hect, E3 ligase catalytic domain"/>
    <property type="match status" value="1"/>
</dbReference>
<evidence type="ECO:0000256" key="7">
    <source>
        <dbReference type="SAM" id="MobiDB-lite"/>
    </source>
</evidence>
<feature type="domain" description="HECT" evidence="8">
    <location>
        <begin position="485"/>
        <end position="832"/>
    </location>
</feature>
<evidence type="ECO:0000256" key="1">
    <source>
        <dbReference type="ARBA" id="ARBA00000885"/>
    </source>
</evidence>
<gene>
    <name evidence="9" type="ORF">EZS28_008274</name>
</gene>
<dbReference type="OrthoDB" id="8068875at2759"/>
<dbReference type="GO" id="GO:0006511">
    <property type="term" value="P:ubiquitin-dependent protein catabolic process"/>
    <property type="evidence" value="ECO:0007669"/>
    <property type="project" value="TreeGrafter"/>
</dbReference>
<comment type="caution">
    <text evidence="9">The sequence shown here is derived from an EMBL/GenBank/DDBJ whole genome shotgun (WGS) entry which is preliminary data.</text>
</comment>
<name>A0A5J4WMU2_9EUKA</name>
<organism evidence="9 10">
    <name type="scientific">Streblomastix strix</name>
    <dbReference type="NCBI Taxonomy" id="222440"/>
    <lineage>
        <taxon>Eukaryota</taxon>
        <taxon>Metamonada</taxon>
        <taxon>Preaxostyla</taxon>
        <taxon>Oxymonadida</taxon>
        <taxon>Streblomastigidae</taxon>
        <taxon>Streblomastix</taxon>
    </lineage>
</organism>
<comment type="catalytic activity">
    <reaction evidence="1">
        <text>S-ubiquitinyl-[E2 ubiquitin-conjugating enzyme]-L-cysteine + [acceptor protein]-L-lysine = [E2 ubiquitin-conjugating enzyme]-L-cysteine + N(6)-ubiquitinyl-[acceptor protein]-L-lysine.</text>
        <dbReference type="EC" id="2.3.2.26"/>
    </reaction>
</comment>
<feature type="compositionally biased region" description="Low complexity" evidence="7">
    <location>
        <begin position="194"/>
        <end position="208"/>
    </location>
</feature>
<feature type="compositionally biased region" description="Basic and acidic residues" evidence="7">
    <location>
        <begin position="321"/>
        <end position="330"/>
    </location>
</feature>
<feature type="region of interest" description="Disordered" evidence="7">
    <location>
        <begin position="159"/>
        <end position="213"/>
    </location>
</feature>
<dbReference type="SUPFAM" id="SSF56204">
    <property type="entry name" value="Hect, E3 ligase catalytic domain"/>
    <property type="match status" value="1"/>
</dbReference>
<feature type="compositionally biased region" description="Polar residues" evidence="7">
    <location>
        <begin position="333"/>
        <end position="342"/>
    </location>
</feature>
<dbReference type="AlphaFoldDB" id="A0A5J4WMU2"/>
<dbReference type="EMBL" id="SNRW01001489">
    <property type="protein sequence ID" value="KAA6396201.1"/>
    <property type="molecule type" value="Genomic_DNA"/>
</dbReference>
<feature type="compositionally biased region" description="Polar residues" evidence="7">
    <location>
        <begin position="410"/>
        <end position="421"/>
    </location>
</feature>
<feature type="region of interest" description="Disordered" evidence="7">
    <location>
        <begin position="89"/>
        <end position="113"/>
    </location>
</feature>
<dbReference type="InterPro" id="IPR035983">
    <property type="entry name" value="Hect_E3_ubiquitin_ligase"/>
</dbReference>
<feature type="compositionally biased region" description="Basic and acidic residues" evidence="7">
    <location>
        <begin position="368"/>
        <end position="409"/>
    </location>
</feature>
<evidence type="ECO:0000256" key="3">
    <source>
        <dbReference type="ARBA" id="ARBA00012485"/>
    </source>
</evidence>
<evidence type="ECO:0000256" key="5">
    <source>
        <dbReference type="ARBA" id="ARBA00022786"/>
    </source>
</evidence>
<feature type="region of interest" description="Disordered" evidence="7">
    <location>
        <begin position="23"/>
        <end position="60"/>
    </location>
</feature>
<sequence length="832" mass="95807">MANEEKASCQRCGSLVPLSRLDSHERTCTRQRVPPLPMTPQQYTSQSVSNNQAQEQSNQSSVTASLLTQIDQLQQQTLSQSQQVLNNAWSVSDNDDPGHFQLTNSTSQHVQHTSNQNFDRLINQQGSRDIISSNSSVMSSSPQTPTVNSSTLILNPFSTQLQRRNNNRPESHTSLYNDNTHSERPNQRNGSDKSSPPSNQSTTPQSTNDRQQSRRIFHDEIIGLETITTQPEQNEQNQNCQTIIVDVGELIESTFTDLQDGTLENTISQSNNLLFTSDQIEQDSDTNNEDIQQEDDLDDGNDQSGVNRIGGIERSVPRRARNIDNERNRIDNTQQNMNQNERQGIIGDMPQSGLNTRNGLNIKRRSNAAKEKRQAEQKKEREKDNQRLRERERQIRQTRERIRERERQKNSGLFRSLFGQSRKQREREDEEDMEAILEFRRLVQQQRQTQQRKEENDMIVFHISRNYLIQSSVRALQDILTKDPTGSELSLPLRIRFDNETGLDWGGVRREWLTNVIKETTKIDSDLFESNQENGYKLSISRESRRSINDRINIYKLIGFVLGKAIEEEIPTAARFDQFIFKALLGEEPRLQDIKAVDEQLYNMLNKLDTSDERNEDISNYGLVFTVTEGGNNGQIAKDIPLMPGGEDIELTKDNKALYIQLRVRHRLLGQSEMFLRSMREGLQLVVPQELLISFSSQELELVACGPDLIDIDDWEQHSSYSQPYHAKHPIIIWFWEILRSGTQEFRRQCLQFATGLRSPPAGGFSRLYIVPPNRNDKYTFTIRLLKADANHLPVAHTCFFQLDLPQYLSKLQFEVKLKTALQNIQSGFQMK</sequence>
<evidence type="ECO:0000256" key="6">
    <source>
        <dbReference type="PROSITE-ProRule" id="PRU00104"/>
    </source>
</evidence>
<dbReference type="Proteomes" id="UP000324800">
    <property type="component" value="Unassembled WGS sequence"/>
</dbReference>
<dbReference type="InterPro" id="IPR000569">
    <property type="entry name" value="HECT_dom"/>
</dbReference>
<dbReference type="Gene3D" id="3.90.1750.10">
    <property type="entry name" value="Hect, E3 ligase catalytic domains"/>
    <property type="match status" value="1"/>
</dbReference>
<dbReference type="GO" id="GO:0016567">
    <property type="term" value="P:protein ubiquitination"/>
    <property type="evidence" value="ECO:0007669"/>
    <property type="project" value="TreeGrafter"/>
</dbReference>
<evidence type="ECO:0000256" key="2">
    <source>
        <dbReference type="ARBA" id="ARBA00004906"/>
    </source>
</evidence>
<dbReference type="PROSITE" id="PS50237">
    <property type="entry name" value="HECT"/>
    <property type="match status" value="1"/>
</dbReference>
<evidence type="ECO:0000313" key="10">
    <source>
        <dbReference type="Proteomes" id="UP000324800"/>
    </source>
</evidence>
<feature type="compositionally biased region" description="Acidic residues" evidence="7">
    <location>
        <begin position="282"/>
        <end position="301"/>
    </location>
</feature>
<dbReference type="PANTHER" id="PTHR11254:SF440">
    <property type="entry name" value="E3 UBIQUITIN-PROTEIN LIGASE NEDD-4"/>
    <property type="match status" value="1"/>
</dbReference>
<evidence type="ECO:0000313" key="9">
    <source>
        <dbReference type="EMBL" id="KAA6396201.1"/>
    </source>
</evidence>
<dbReference type="GO" id="GO:0005737">
    <property type="term" value="C:cytoplasm"/>
    <property type="evidence" value="ECO:0007669"/>
    <property type="project" value="TreeGrafter"/>
</dbReference>
<dbReference type="InterPro" id="IPR050409">
    <property type="entry name" value="E3_ubiq-protein_ligase"/>
</dbReference>
<feature type="compositionally biased region" description="Polar residues" evidence="7">
    <location>
        <begin position="101"/>
        <end position="113"/>
    </location>
</feature>
<feature type="region of interest" description="Disordered" evidence="7">
    <location>
        <begin position="282"/>
        <end position="429"/>
    </location>
</feature>
<dbReference type="EC" id="2.3.2.26" evidence="3"/>
<protein>
    <recommendedName>
        <fullName evidence="3">HECT-type E3 ubiquitin transferase</fullName>
        <ecNumber evidence="3">2.3.2.26</ecNumber>
    </recommendedName>
</protein>
<dbReference type="Gene3D" id="3.30.2410.10">
    <property type="entry name" value="Hect, E3 ligase catalytic domain"/>
    <property type="match status" value="1"/>
</dbReference>
<dbReference type="GO" id="GO:0061630">
    <property type="term" value="F:ubiquitin protein ligase activity"/>
    <property type="evidence" value="ECO:0007669"/>
    <property type="project" value="UniProtKB-EC"/>
</dbReference>
<evidence type="ECO:0000256" key="4">
    <source>
        <dbReference type="ARBA" id="ARBA00022679"/>
    </source>
</evidence>
<feature type="compositionally biased region" description="Low complexity" evidence="7">
    <location>
        <begin position="45"/>
        <end position="60"/>
    </location>
</feature>
<keyword evidence="4" id="KW-0808">Transferase</keyword>
<comment type="pathway">
    <text evidence="2">Protein modification; protein ubiquitination.</text>
</comment>
<evidence type="ECO:0000259" key="8">
    <source>
        <dbReference type="PROSITE" id="PS50237"/>
    </source>
</evidence>
<proteinExistence type="predicted"/>
<keyword evidence="5 6" id="KW-0833">Ubl conjugation pathway</keyword>